<comment type="caution">
    <text evidence="2">The sequence shown here is derived from an EMBL/GenBank/DDBJ whole genome shotgun (WGS) entry which is preliminary data.</text>
</comment>
<dbReference type="RefSeq" id="WP_120043770.1">
    <property type="nucleotide sequence ID" value="NZ_QZFU01000036.1"/>
</dbReference>
<sequence>MPIIDPNVSSQGTKTAKRGRTAVKLVAEDGEASLILDGGLISVTANARLTETDGSPIEGKTIKFCPGHSKKVHGTAVTDPEGNAEYDSGSNAANPFTWVSALLEGYTAIFDGDPDYQGATSHASLTLKG</sequence>
<organism evidence="2 3">
    <name type="scientific">Nocardia panacis</name>
    <dbReference type="NCBI Taxonomy" id="2340916"/>
    <lineage>
        <taxon>Bacteria</taxon>
        <taxon>Bacillati</taxon>
        <taxon>Actinomycetota</taxon>
        <taxon>Actinomycetes</taxon>
        <taxon>Mycobacteriales</taxon>
        <taxon>Nocardiaceae</taxon>
        <taxon>Nocardia</taxon>
    </lineage>
</organism>
<dbReference type="EMBL" id="QZFU01000036">
    <property type="protein sequence ID" value="RJO70713.1"/>
    <property type="molecule type" value="Genomic_DNA"/>
</dbReference>
<accession>A0A3A4K0E4</accession>
<reference evidence="2 3" key="1">
    <citation type="submission" date="2018-09" db="EMBL/GenBank/DDBJ databases">
        <title>YIM PH21274 draft genome.</title>
        <authorList>
            <person name="Miao C."/>
        </authorList>
    </citation>
    <scope>NUCLEOTIDE SEQUENCE [LARGE SCALE GENOMIC DNA]</scope>
    <source>
        <strain evidence="2 3">YIM PH 21724</strain>
    </source>
</reference>
<dbReference type="Proteomes" id="UP000266677">
    <property type="component" value="Unassembled WGS sequence"/>
</dbReference>
<evidence type="ECO:0000256" key="1">
    <source>
        <dbReference type="SAM" id="MobiDB-lite"/>
    </source>
</evidence>
<name>A0A3A4K0E4_9NOCA</name>
<dbReference type="AlphaFoldDB" id="A0A3A4K0E4"/>
<evidence type="ECO:0000313" key="2">
    <source>
        <dbReference type="EMBL" id="RJO70713.1"/>
    </source>
</evidence>
<gene>
    <name evidence="2" type="ORF">D5S18_26270</name>
</gene>
<evidence type="ECO:0000313" key="3">
    <source>
        <dbReference type="Proteomes" id="UP000266677"/>
    </source>
</evidence>
<keyword evidence="3" id="KW-1185">Reference proteome</keyword>
<protein>
    <submittedName>
        <fullName evidence="2">Uncharacterized protein</fullName>
    </submittedName>
</protein>
<proteinExistence type="predicted"/>
<dbReference type="OrthoDB" id="3293321at2"/>
<feature type="region of interest" description="Disordered" evidence="1">
    <location>
        <begin position="70"/>
        <end position="89"/>
    </location>
</feature>